<dbReference type="InterPro" id="IPR004119">
    <property type="entry name" value="EcKL"/>
</dbReference>
<dbReference type="InterPro" id="IPR015897">
    <property type="entry name" value="CHK_kinase-like"/>
</dbReference>
<dbReference type="Gene3D" id="3.90.1200.10">
    <property type="match status" value="1"/>
</dbReference>
<dbReference type="InterPro" id="IPR011009">
    <property type="entry name" value="Kinase-like_dom_sf"/>
</dbReference>
<reference evidence="2" key="1">
    <citation type="submission" date="2019-08" db="EMBL/GenBank/DDBJ databases">
        <title>The genome of the North American firefly Photinus pyralis.</title>
        <authorList>
            <consortium name="Photinus pyralis genome working group"/>
            <person name="Fallon T.R."/>
            <person name="Sander Lower S.E."/>
            <person name="Weng J.-K."/>
        </authorList>
    </citation>
    <scope>NUCLEOTIDE SEQUENCE</scope>
    <source>
        <strain evidence="2">TRF0915ILg1</strain>
        <tissue evidence="2">Whole body</tissue>
    </source>
</reference>
<accession>A0A8K0GLK6</accession>
<dbReference type="Pfam" id="PF02958">
    <property type="entry name" value="EcKL"/>
    <property type="match status" value="1"/>
</dbReference>
<keyword evidence="3" id="KW-1185">Reference proteome</keyword>
<dbReference type="AlphaFoldDB" id="A0A8K0GLK6"/>
<dbReference type="EMBL" id="VTPC01000731">
    <property type="protein sequence ID" value="KAF2904589.1"/>
    <property type="molecule type" value="Genomic_DNA"/>
</dbReference>
<dbReference type="OrthoDB" id="8250698at2759"/>
<gene>
    <name evidence="2" type="ORF">ILUMI_01587</name>
</gene>
<proteinExistence type="predicted"/>
<sequence length="412" mass="48393">MSDTISGNWYWSKEIKRLLAEIAGAEGFQDYKIENTDGSTRGDGYIGIMKTVKIIAKDNRVLNLIVKSASKSDALRSQVPIERIFKRETYLYDTVFVAFKTFETEKGLRPCHLVPKFYNSLSENKCEVIILENLKEIGYKLYERRIPMNEDHVRLVLTEYGRLHALSFALKDQDPKKFQNITGCMNDHFVEYMLQSGFLNNFIKPCIKAQDAFDKSKDKRILDAYKAFLETIRSFFEGLLKDIDEYSVILHGDCWTNNMMFKYEDTLNSTKPTEVCFFDFQISRLGSPVLDLLYFFYTCSPKEIINELDYYLQLYYNSFSDYLRKLGSDPDKILPYSVLQEHWKKYSRYGLAFSIFVIHIMLTEKDEAIDLSEECEAGRSVTEAFDYEIKKMDEFKERVRAIILHFVERKFI</sequence>
<dbReference type="SMART" id="SM00587">
    <property type="entry name" value="CHK"/>
    <property type="match status" value="1"/>
</dbReference>
<dbReference type="Proteomes" id="UP000801492">
    <property type="component" value="Unassembled WGS sequence"/>
</dbReference>
<name>A0A8K0GLK6_IGNLU</name>
<evidence type="ECO:0000259" key="1">
    <source>
        <dbReference type="SMART" id="SM00587"/>
    </source>
</evidence>
<protein>
    <recommendedName>
        <fullName evidence="1">CHK kinase-like domain-containing protein</fullName>
    </recommendedName>
</protein>
<evidence type="ECO:0000313" key="3">
    <source>
        <dbReference type="Proteomes" id="UP000801492"/>
    </source>
</evidence>
<dbReference type="PANTHER" id="PTHR11012">
    <property type="entry name" value="PROTEIN KINASE-LIKE DOMAIN-CONTAINING"/>
    <property type="match status" value="1"/>
</dbReference>
<dbReference type="SUPFAM" id="SSF56112">
    <property type="entry name" value="Protein kinase-like (PK-like)"/>
    <property type="match status" value="1"/>
</dbReference>
<comment type="caution">
    <text evidence="2">The sequence shown here is derived from an EMBL/GenBank/DDBJ whole genome shotgun (WGS) entry which is preliminary data.</text>
</comment>
<organism evidence="2 3">
    <name type="scientific">Ignelater luminosus</name>
    <name type="common">Cucubano</name>
    <name type="synonym">Pyrophorus luminosus</name>
    <dbReference type="NCBI Taxonomy" id="2038154"/>
    <lineage>
        <taxon>Eukaryota</taxon>
        <taxon>Metazoa</taxon>
        <taxon>Ecdysozoa</taxon>
        <taxon>Arthropoda</taxon>
        <taxon>Hexapoda</taxon>
        <taxon>Insecta</taxon>
        <taxon>Pterygota</taxon>
        <taxon>Neoptera</taxon>
        <taxon>Endopterygota</taxon>
        <taxon>Coleoptera</taxon>
        <taxon>Polyphaga</taxon>
        <taxon>Elateriformia</taxon>
        <taxon>Elateroidea</taxon>
        <taxon>Elateridae</taxon>
        <taxon>Agrypninae</taxon>
        <taxon>Pyrophorini</taxon>
        <taxon>Ignelater</taxon>
    </lineage>
</organism>
<dbReference type="PANTHER" id="PTHR11012:SF30">
    <property type="entry name" value="PROTEIN KINASE-LIKE DOMAIN-CONTAINING"/>
    <property type="match status" value="1"/>
</dbReference>
<feature type="domain" description="CHK kinase-like" evidence="1">
    <location>
        <begin position="129"/>
        <end position="325"/>
    </location>
</feature>
<evidence type="ECO:0000313" key="2">
    <source>
        <dbReference type="EMBL" id="KAF2904589.1"/>
    </source>
</evidence>